<feature type="compositionally biased region" description="Polar residues" evidence="13">
    <location>
        <begin position="682"/>
        <end position="697"/>
    </location>
</feature>
<feature type="domain" description="C2H2-type" evidence="14">
    <location>
        <begin position="211"/>
        <end position="238"/>
    </location>
</feature>
<evidence type="ECO:0000256" key="10">
    <source>
        <dbReference type="ARBA" id="ARBA00023242"/>
    </source>
</evidence>
<evidence type="ECO:0000259" key="14">
    <source>
        <dbReference type="PROSITE" id="PS50157"/>
    </source>
</evidence>
<evidence type="ECO:0000256" key="13">
    <source>
        <dbReference type="SAM" id="MobiDB-lite"/>
    </source>
</evidence>
<dbReference type="GO" id="GO:0005634">
    <property type="term" value="C:nucleus"/>
    <property type="evidence" value="ECO:0007669"/>
    <property type="project" value="UniProtKB-SubCell"/>
</dbReference>
<protein>
    <recommendedName>
        <fullName evidence="14">C2H2-type domain-containing protein</fullName>
    </recommendedName>
</protein>
<dbReference type="PANTHER" id="PTHR23233:SF84">
    <property type="entry name" value="FI23031P1"/>
    <property type="match status" value="1"/>
</dbReference>
<dbReference type="InterPro" id="IPR013087">
    <property type="entry name" value="Znf_C2H2_type"/>
</dbReference>
<keyword evidence="6" id="KW-0862">Zinc</keyword>
<feature type="domain" description="C2H2-type" evidence="14">
    <location>
        <begin position="358"/>
        <end position="385"/>
    </location>
</feature>
<feature type="domain" description="C2H2-type" evidence="14">
    <location>
        <begin position="730"/>
        <end position="752"/>
    </location>
</feature>
<keyword evidence="4" id="KW-0677">Repeat</keyword>
<evidence type="ECO:0000313" key="16">
    <source>
        <dbReference type="EMBL" id="CAF3518178.1"/>
    </source>
</evidence>
<dbReference type="FunFam" id="3.30.160.60:FF:000075">
    <property type="entry name" value="Putative zinc finger protein 536"/>
    <property type="match status" value="1"/>
</dbReference>
<comment type="similarity">
    <text evidence="2">Belongs to the krueppel C2H2-type zinc-finger protein family.</text>
</comment>
<dbReference type="FunFam" id="3.30.160.60:FF:000079">
    <property type="entry name" value="Spalt-like transcription factor 3"/>
    <property type="match status" value="1"/>
</dbReference>
<evidence type="ECO:0000256" key="7">
    <source>
        <dbReference type="ARBA" id="ARBA00023015"/>
    </source>
</evidence>
<evidence type="ECO:0000256" key="12">
    <source>
        <dbReference type="PROSITE-ProRule" id="PRU00042"/>
    </source>
</evidence>
<dbReference type="InterPro" id="IPR036236">
    <property type="entry name" value="Znf_C2H2_sf"/>
</dbReference>
<feature type="domain" description="C2H2-type" evidence="14">
    <location>
        <begin position="424"/>
        <end position="451"/>
    </location>
</feature>
<dbReference type="FunFam" id="3.30.160.60:FF:000025">
    <property type="entry name" value="Spalt-like transcription factor 1"/>
    <property type="match status" value="1"/>
</dbReference>
<keyword evidence="10" id="KW-0539">Nucleus</keyword>
<sequence>MSNDDDQVSNDQNENNGTSLPSLNLNHNNNTHPIINNVDESSINENLKLHSKCDEEKDLEDDDIYDEAYDECMSEKSESTPKPFETIPDLDQLQLALQAIQEQQRLQMIMIKQFQMQLQSYQQQQQLNGSKTTKESLIENETNFDEENENENYSENDQNFKTSLLLKENLYAANDHTSNLYRRTCTYCGKGFQSISQLKIHCRSHTGEKPFPCTLCDHRFTTRANLKVHFERHRLRSERKHAKKQIVVITPNNIKENVEMKQDDDISSTPLNLSTSKTDPILSTVHVENEEEDEDQDEDDISTTIPSTSTVTLSNNSVINFDQFQMESREGEPEDPNMAKLKDMIDQLERTTTKTDPNECVVCKRILSCQSALKMHYRTHTGERPFRCKICARAFSTKGNLKTHMNVHRLTGTIPPSAIKSSTEICPICQKQYPNYVQLQQHLKVHLNESNPAKVEAAMKLIENAQDRSDEMNDAEDLSKSPQTSRSHDSSDEPTSVIEPSLQKASSTVSTSNAQPTPLPSSVTAATTLSNSIAAIASAAAAAYTTNPLHYSNPFPLLPPNFYPAASRMTLSQLGMLNAATFPFFAAMGGADPSAYEQQLQITMTDTNNNNSIYTNKLSDSQTLNNGVDDHKMQVDSDNSSLTLDIRNPPSLSNPVSPTDSTTHSSERSRSRSSSRGTETSPPNDSGEQNNSTSRRASSLQHICNVCTKNFSSASALQIHMRTHTGEKPFKCHVCGRAFTTKGNLKVHMGTHLYANGSRRGRRFDFNHYASTSSSSSSTASASSTTTAAVQRGSTDAVYQQWGQNQHENSKVKQLFESKGVVADFLNPIKSN</sequence>
<evidence type="ECO:0000256" key="5">
    <source>
        <dbReference type="ARBA" id="ARBA00022771"/>
    </source>
</evidence>
<gene>
    <name evidence="15" type="ORF">GPM918_LOCUS204</name>
    <name evidence="16" type="ORF">SRO942_LOCUS205</name>
</gene>
<dbReference type="InterPro" id="IPR051565">
    <property type="entry name" value="Sal_C2H2-zinc-finger"/>
</dbReference>
<keyword evidence="17" id="KW-1185">Reference proteome</keyword>
<evidence type="ECO:0000313" key="17">
    <source>
        <dbReference type="Proteomes" id="UP000663829"/>
    </source>
</evidence>
<name>A0A813NQK8_9BILA</name>
<feature type="region of interest" description="Disordered" evidence="13">
    <location>
        <begin position="467"/>
        <end position="521"/>
    </location>
</feature>
<feature type="domain" description="C2H2-type" evidence="14">
    <location>
        <begin position="702"/>
        <end position="729"/>
    </location>
</feature>
<comment type="caution">
    <text evidence="15">The sequence shown here is derived from an EMBL/GenBank/DDBJ whole genome shotgun (WGS) entry which is preliminary data.</text>
</comment>
<dbReference type="FunFam" id="3.30.160.60:FF:000302">
    <property type="entry name" value="Spalt-like transcription factor 1"/>
    <property type="match status" value="1"/>
</dbReference>
<feature type="domain" description="C2H2-type" evidence="14">
    <location>
        <begin position="183"/>
        <end position="210"/>
    </location>
</feature>
<feature type="compositionally biased region" description="Low complexity" evidence="13">
    <location>
        <begin position="672"/>
        <end position="681"/>
    </location>
</feature>
<dbReference type="SUPFAM" id="SSF57667">
    <property type="entry name" value="beta-beta-alpha zinc fingers"/>
    <property type="match status" value="3"/>
</dbReference>
<organism evidence="15 17">
    <name type="scientific">Didymodactylos carnosus</name>
    <dbReference type="NCBI Taxonomy" id="1234261"/>
    <lineage>
        <taxon>Eukaryota</taxon>
        <taxon>Metazoa</taxon>
        <taxon>Spiralia</taxon>
        <taxon>Gnathifera</taxon>
        <taxon>Rotifera</taxon>
        <taxon>Eurotatoria</taxon>
        <taxon>Bdelloidea</taxon>
        <taxon>Philodinida</taxon>
        <taxon>Philodinidae</taxon>
        <taxon>Didymodactylos</taxon>
    </lineage>
</organism>
<feature type="compositionally biased region" description="Polar residues" evidence="13">
    <location>
        <begin position="650"/>
        <end position="660"/>
    </location>
</feature>
<evidence type="ECO:0000313" key="15">
    <source>
        <dbReference type="EMBL" id="CAF0739977.1"/>
    </source>
</evidence>
<dbReference type="SMART" id="SM00355">
    <property type="entry name" value="ZnF_C2H2"/>
    <property type="match status" value="7"/>
</dbReference>
<feature type="region of interest" description="Disordered" evidence="13">
    <location>
        <begin position="288"/>
        <end position="309"/>
    </location>
</feature>
<comment type="similarity">
    <text evidence="11">Belongs to the sal C2H2-type zinc-finger protein family.</text>
</comment>
<keyword evidence="7" id="KW-0805">Transcription regulation</keyword>
<dbReference type="Proteomes" id="UP000681722">
    <property type="component" value="Unassembled WGS sequence"/>
</dbReference>
<feature type="region of interest" description="Disordered" evidence="13">
    <location>
        <begin position="1"/>
        <end position="32"/>
    </location>
</feature>
<feature type="compositionally biased region" description="Acidic residues" evidence="13">
    <location>
        <begin position="289"/>
        <end position="301"/>
    </location>
</feature>
<evidence type="ECO:0000256" key="4">
    <source>
        <dbReference type="ARBA" id="ARBA00022737"/>
    </source>
</evidence>
<dbReference type="GO" id="GO:0008270">
    <property type="term" value="F:zinc ion binding"/>
    <property type="evidence" value="ECO:0007669"/>
    <property type="project" value="UniProtKB-KW"/>
</dbReference>
<evidence type="ECO:0000256" key="3">
    <source>
        <dbReference type="ARBA" id="ARBA00022723"/>
    </source>
</evidence>
<dbReference type="PROSITE" id="PS00028">
    <property type="entry name" value="ZINC_FINGER_C2H2_1"/>
    <property type="match status" value="7"/>
</dbReference>
<evidence type="ECO:0000256" key="1">
    <source>
        <dbReference type="ARBA" id="ARBA00004123"/>
    </source>
</evidence>
<dbReference type="Pfam" id="PF00096">
    <property type="entry name" value="zf-C2H2"/>
    <property type="match status" value="5"/>
</dbReference>
<dbReference type="Proteomes" id="UP000663829">
    <property type="component" value="Unassembled WGS sequence"/>
</dbReference>
<keyword evidence="3" id="KW-0479">Metal-binding</keyword>
<accession>A0A813NQK8</accession>
<feature type="region of interest" description="Disordered" evidence="13">
    <location>
        <begin position="624"/>
        <end position="697"/>
    </location>
</feature>
<dbReference type="Gene3D" id="3.30.160.60">
    <property type="entry name" value="Classic Zinc Finger"/>
    <property type="match status" value="6"/>
</dbReference>
<proteinExistence type="inferred from homology"/>
<evidence type="ECO:0000256" key="8">
    <source>
        <dbReference type="ARBA" id="ARBA00023125"/>
    </source>
</evidence>
<dbReference type="PROSITE" id="PS50157">
    <property type="entry name" value="ZINC_FINGER_C2H2_2"/>
    <property type="match status" value="7"/>
</dbReference>
<dbReference type="GO" id="GO:0000978">
    <property type="term" value="F:RNA polymerase II cis-regulatory region sequence-specific DNA binding"/>
    <property type="evidence" value="ECO:0007669"/>
    <property type="project" value="TreeGrafter"/>
</dbReference>
<feature type="compositionally biased region" description="Polar residues" evidence="13">
    <location>
        <begin position="503"/>
        <end position="521"/>
    </location>
</feature>
<evidence type="ECO:0000256" key="6">
    <source>
        <dbReference type="ARBA" id="ARBA00022833"/>
    </source>
</evidence>
<keyword evidence="9" id="KW-0804">Transcription</keyword>
<dbReference type="PANTHER" id="PTHR23233">
    <property type="entry name" value="SAL-LIKE PROTEIN"/>
    <property type="match status" value="1"/>
</dbReference>
<keyword evidence="5 12" id="KW-0863">Zinc-finger</keyword>
<keyword evidence="8" id="KW-0238">DNA-binding</keyword>
<evidence type="ECO:0000256" key="11">
    <source>
        <dbReference type="ARBA" id="ARBA00038474"/>
    </source>
</evidence>
<dbReference type="OrthoDB" id="8749569at2759"/>
<dbReference type="Pfam" id="PF12874">
    <property type="entry name" value="zf-met"/>
    <property type="match status" value="1"/>
</dbReference>
<reference evidence="15" key="1">
    <citation type="submission" date="2021-02" db="EMBL/GenBank/DDBJ databases">
        <authorList>
            <person name="Nowell W R."/>
        </authorList>
    </citation>
    <scope>NUCLEOTIDE SEQUENCE</scope>
</reference>
<feature type="compositionally biased region" description="Low complexity" evidence="13">
    <location>
        <begin position="9"/>
        <end position="32"/>
    </location>
</feature>
<dbReference type="FunFam" id="3.30.160.60:FF:000130">
    <property type="entry name" value="Spalt-like transcription factor 4"/>
    <property type="match status" value="1"/>
</dbReference>
<dbReference type="GO" id="GO:0000981">
    <property type="term" value="F:DNA-binding transcription factor activity, RNA polymerase II-specific"/>
    <property type="evidence" value="ECO:0007669"/>
    <property type="project" value="TreeGrafter"/>
</dbReference>
<feature type="domain" description="C2H2-type" evidence="14">
    <location>
        <begin position="386"/>
        <end position="408"/>
    </location>
</feature>
<dbReference type="EMBL" id="CAJOBC010000014">
    <property type="protein sequence ID" value="CAF3518178.1"/>
    <property type="molecule type" value="Genomic_DNA"/>
</dbReference>
<evidence type="ECO:0000256" key="2">
    <source>
        <dbReference type="ARBA" id="ARBA00006991"/>
    </source>
</evidence>
<dbReference type="AlphaFoldDB" id="A0A813NQK8"/>
<comment type="subcellular location">
    <subcellularLocation>
        <location evidence="1">Nucleus</location>
    </subcellularLocation>
</comment>
<dbReference type="EMBL" id="CAJNOQ010000014">
    <property type="protein sequence ID" value="CAF0739977.1"/>
    <property type="molecule type" value="Genomic_DNA"/>
</dbReference>
<evidence type="ECO:0000256" key="9">
    <source>
        <dbReference type="ARBA" id="ARBA00023163"/>
    </source>
</evidence>